<evidence type="ECO:0000313" key="9">
    <source>
        <dbReference type="Proteomes" id="UP000006034"/>
    </source>
</evidence>
<keyword evidence="4" id="KW-0560">Oxidoreductase</keyword>
<dbReference type="HOGENOM" id="CLU_031864_5_1_7"/>
<dbReference type="InterPro" id="IPR023753">
    <property type="entry name" value="FAD/NAD-binding_dom"/>
</dbReference>
<comment type="caution">
    <text evidence="8">The sequence shown here is derived from an EMBL/GenBank/DDBJ whole genome shotgun (WGS) entry which is preliminary data.</text>
</comment>
<reference evidence="8 9" key="2">
    <citation type="submission" date="2013-04" db="EMBL/GenBank/DDBJ databases">
        <title>The Genome Sequence of Bilophila wadsworthia 3_1_6.</title>
        <authorList>
            <consortium name="The Broad Institute Genomics Platform"/>
            <person name="Earl A."/>
            <person name="Ward D."/>
            <person name="Feldgarden M."/>
            <person name="Gevers D."/>
            <person name="Sibley C."/>
            <person name="Strauss J."/>
            <person name="Allen-Vercoe E."/>
            <person name="Walker B."/>
            <person name="Young S."/>
            <person name="Zeng Q."/>
            <person name="Gargeya S."/>
            <person name="Fitzgerald M."/>
            <person name="Haas B."/>
            <person name="Abouelleil A."/>
            <person name="Allen A.W."/>
            <person name="Alvarado L."/>
            <person name="Arachchi H.M."/>
            <person name="Berlin A.M."/>
            <person name="Chapman S.B."/>
            <person name="Gainer-Dewar J."/>
            <person name="Goldberg J."/>
            <person name="Griggs A."/>
            <person name="Gujja S."/>
            <person name="Hansen M."/>
            <person name="Howarth C."/>
            <person name="Imamovic A."/>
            <person name="Ireland A."/>
            <person name="Larimer J."/>
            <person name="McCowan C."/>
            <person name="Murphy C."/>
            <person name="Pearson M."/>
            <person name="Poon T.W."/>
            <person name="Priest M."/>
            <person name="Roberts A."/>
            <person name="Saif S."/>
            <person name="Shea T."/>
            <person name="Sisk P."/>
            <person name="Sykes S."/>
            <person name="Wortman J."/>
            <person name="Nusbaum C."/>
            <person name="Birren B."/>
        </authorList>
    </citation>
    <scope>NUCLEOTIDE SEQUENCE [LARGE SCALE GENOMIC DNA]</scope>
    <source>
        <strain evidence="8 9">3_1_6</strain>
    </source>
</reference>
<feature type="domain" description="FAD/NAD(P)-binding" evidence="7">
    <location>
        <begin position="4"/>
        <end position="292"/>
    </location>
</feature>
<name>E5Y5K5_BILW3</name>
<dbReference type="GO" id="GO:0016668">
    <property type="term" value="F:oxidoreductase activity, acting on a sulfur group of donors, NAD(P) as acceptor"/>
    <property type="evidence" value="ECO:0007669"/>
    <property type="project" value="UniProtKB-ARBA"/>
</dbReference>
<keyword evidence="6" id="KW-0676">Redox-active center</keyword>
<evidence type="ECO:0000256" key="3">
    <source>
        <dbReference type="ARBA" id="ARBA00022827"/>
    </source>
</evidence>
<proteinExistence type="inferred from homology"/>
<dbReference type="Pfam" id="PF07992">
    <property type="entry name" value="Pyr_redox_2"/>
    <property type="match status" value="1"/>
</dbReference>
<dbReference type="PANTHER" id="PTHR48105">
    <property type="entry name" value="THIOREDOXIN REDUCTASE 1-RELATED-RELATED"/>
    <property type="match status" value="1"/>
</dbReference>
<keyword evidence="2" id="KW-0285">Flavoprotein</keyword>
<comment type="similarity">
    <text evidence="1">Belongs to the class-II pyridine nucleotide-disulfide oxidoreductase family.</text>
</comment>
<dbReference type="eggNOG" id="COG0492">
    <property type="taxonomic scope" value="Bacteria"/>
</dbReference>
<reference evidence="8 9" key="1">
    <citation type="submission" date="2010-10" db="EMBL/GenBank/DDBJ databases">
        <authorList>
            <consortium name="The Broad Institute Genome Sequencing Platform"/>
            <person name="Ward D."/>
            <person name="Earl A."/>
            <person name="Feldgarden M."/>
            <person name="Young S.K."/>
            <person name="Gargeya S."/>
            <person name="Zeng Q."/>
            <person name="Alvarado L."/>
            <person name="Berlin A."/>
            <person name="Bochicchio J."/>
            <person name="Chapman S.B."/>
            <person name="Chen Z."/>
            <person name="Freedman E."/>
            <person name="Gellesch M."/>
            <person name="Goldberg J."/>
            <person name="Griggs A."/>
            <person name="Gujja S."/>
            <person name="Heilman E."/>
            <person name="Heiman D."/>
            <person name="Howarth C."/>
            <person name="Mehta T."/>
            <person name="Neiman D."/>
            <person name="Pearson M."/>
            <person name="Roberts A."/>
            <person name="Saif S."/>
            <person name="Shea T."/>
            <person name="Shenoy N."/>
            <person name="Sisk P."/>
            <person name="Stolte C."/>
            <person name="Sykes S."/>
            <person name="White J."/>
            <person name="Yandava C."/>
            <person name="Allen-Vercoe E."/>
            <person name="Sibley C."/>
            <person name="Ambrose C.E."/>
            <person name="Strauss J."/>
            <person name="Daigneault M."/>
            <person name="Haas B."/>
            <person name="Nusbaum C."/>
            <person name="Birren B."/>
        </authorList>
    </citation>
    <scope>NUCLEOTIDE SEQUENCE [LARGE SCALE GENOMIC DNA]</scope>
    <source>
        <strain evidence="8 9">3_1_6</strain>
    </source>
</reference>
<sequence>MKHYDAIVVGGGPAGITAALYLCRSGISVAQIEMLAPGGQILKTESIENYPGFPKGIKGWEMADAFAAHLDDYELDRYNDAVLKMEQVPGGWSFSVGKETIVGKAVVVCSGANPRPLGVPRETQLTGRGVSYCALCDGNFFRDQVVAVVGGGNSALEEALYLSRIASKLYLIHRREGFRAAKVYQDKIRAASDKIELVLDTVVTGLMGEDSLQGLHLKNVKTGEETQLPVDGMFVFVGYEPQNSFLPAGLELDPQGFIITDCEMRTNLPGLFAAGDIRSKMCRQVTTAVGDGATAATAAFTYLEQLDA</sequence>
<dbReference type="InterPro" id="IPR050097">
    <property type="entry name" value="Ferredoxin-NADP_redctase_2"/>
</dbReference>
<dbReference type="PRINTS" id="PR00469">
    <property type="entry name" value="PNDRDTASEII"/>
</dbReference>
<evidence type="ECO:0000256" key="5">
    <source>
        <dbReference type="ARBA" id="ARBA00023157"/>
    </source>
</evidence>
<protein>
    <submittedName>
        <fullName evidence="8">Thioredoxin-disulfide reductase</fullName>
    </submittedName>
</protein>
<evidence type="ECO:0000259" key="7">
    <source>
        <dbReference type="Pfam" id="PF07992"/>
    </source>
</evidence>
<accession>E5Y5K5</accession>
<dbReference type="SUPFAM" id="SSF51905">
    <property type="entry name" value="FAD/NAD(P)-binding domain"/>
    <property type="match status" value="1"/>
</dbReference>
<dbReference type="STRING" id="563192.HMPREF0179_01468"/>
<dbReference type="GeneID" id="78086590"/>
<dbReference type="PRINTS" id="PR00368">
    <property type="entry name" value="FADPNR"/>
</dbReference>
<evidence type="ECO:0000256" key="4">
    <source>
        <dbReference type="ARBA" id="ARBA00023002"/>
    </source>
</evidence>
<evidence type="ECO:0000313" key="8">
    <source>
        <dbReference type="EMBL" id="EFV44730.1"/>
    </source>
</evidence>
<dbReference type="InterPro" id="IPR008255">
    <property type="entry name" value="Pyr_nucl-diS_OxRdtase_2_AS"/>
</dbReference>
<evidence type="ECO:0000256" key="6">
    <source>
        <dbReference type="ARBA" id="ARBA00023284"/>
    </source>
</evidence>
<dbReference type="OrthoDB" id="9806179at2"/>
<dbReference type="AlphaFoldDB" id="E5Y5K5"/>
<dbReference type="InterPro" id="IPR036188">
    <property type="entry name" value="FAD/NAD-bd_sf"/>
</dbReference>
<dbReference type="EMBL" id="ADCP02000001">
    <property type="protein sequence ID" value="EFV44730.1"/>
    <property type="molecule type" value="Genomic_DNA"/>
</dbReference>
<dbReference type="PROSITE" id="PS00573">
    <property type="entry name" value="PYRIDINE_REDOX_2"/>
    <property type="match status" value="1"/>
</dbReference>
<dbReference type="RefSeq" id="WP_005026690.1">
    <property type="nucleotide sequence ID" value="NZ_KE150238.1"/>
</dbReference>
<keyword evidence="5" id="KW-1015">Disulfide bond</keyword>
<evidence type="ECO:0000256" key="2">
    <source>
        <dbReference type="ARBA" id="ARBA00022630"/>
    </source>
</evidence>
<dbReference type="Proteomes" id="UP000006034">
    <property type="component" value="Unassembled WGS sequence"/>
</dbReference>
<gene>
    <name evidence="8" type="ORF">HMPREF0179_01468</name>
</gene>
<keyword evidence="3" id="KW-0274">FAD</keyword>
<organism evidence="8 9">
    <name type="scientific">Bilophila wadsworthia (strain 3_1_6)</name>
    <dbReference type="NCBI Taxonomy" id="563192"/>
    <lineage>
        <taxon>Bacteria</taxon>
        <taxon>Pseudomonadati</taxon>
        <taxon>Thermodesulfobacteriota</taxon>
        <taxon>Desulfovibrionia</taxon>
        <taxon>Desulfovibrionales</taxon>
        <taxon>Desulfovibrionaceae</taxon>
        <taxon>Bilophila</taxon>
    </lineage>
</organism>
<keyword evidence="9" id="KW-1185">Reference proteome</keyword>
<dbReference type="Gene3D" id="3.50.50.60">
    <property type="entry name" value="FAD/NAD(P)-binding domain"/>
    <property type="match status" value="2"/>
</dbReference>
<evidence type="ECO:0000256" key="1">
    <source>
        <dbReference type="ARBA" id="ARBA00009333"/>
    </source>
</evidence>